<dbReference type="InterPro" id="IPR010982">
    <property type="entry name" value="Lambda_DNA-bd_dom_sf"/>
</dbReference>
<organism evidence="2 3">
    <name type="scientific">Deinococcus ruber</name>
    <dbReference type="NCBI Taxonomy" id="1848197"/>
    <lineage>
        <taxon>Bacteria</taxon>
        <taxon>Thermotogati</taxon>
        <taxon>Deinococcota</taxon>
        <taxon>Deinococci</taxon>
        <taxon>Deinococcales</taxon>
        <taxon>Deinococcaceae</taxon>
        <taxon>Deinococcus</taxon>
    </lineage>
</organism>
<protein>
    <recommendedName>
        <fullName evidence="1">HTH cro/C1-type domain-containing protein</fullName>
    </recommendedName>
</protein>
<reference evidence="2" key="2">
    <citation type="submission" date="2020-09" db="EMBL/GenBank/DDBJ databases">
        <authorList>
            <person name="Sun Q."/>
            <person name="Ohkuma M."/>
        </authorList>
    </citation>
    <scope>NUCLEOTIDE SEQUENCE</scope>
    <source>
        <strain evidence="2">JCM 31311</strain>
    </source>
</reference>
<dbReference type="Pfam" id="PF13443">
    <property type="entry name" value="HTH_26"/>
    <property type="match status" value="1"/>
</dbReference>
<dbReference type="AlphaFoldDB" id="A0A918CP92"/>
<dbReference type="InterPro" id="IPR001387">
    <property type="entry name" value="Cro/C1-type_HTH"/>
</dbReference>
<accession>A0A918CP92</accession>
<dbReference type="RefSeq" id="WP_189093284.1">
    <property type="nucleotide sequence ID" value="NZ_BMQL01000062.1"/>
</dbReference>
<reference evidence="2" key="1">
    <citation type="journal article" date="2014" name="Int. J. Syst. Evol. Microbiol.">
        <title>Complete genome sequence of Corynebacterium casei LMG S-19264T (=DSM 44701T), isolated from a smear-ripened cheese.</title>
        <authorList>
            <consortium name="US DOE Joint Genome Institute (JGI-PGF)"/>
            <person name="Walter F."/>
            <person name="Albersmeier A."/>
            <person name="Kalinowski J."/>
            <person name="Ruckert C."/>
        </authorList>
    </citation>
    <scope>NUCLEOTIDE SEQUENCE</scope>
    <source>
        <strain evidence="2">JCM 31311</strain>
    </source>
</reference>
<keyword evidence="3" id="KW-1185">Reference proteome</keyword>
<proteinExistence type="predicted"/>
<comment type="caution">
    <text evidence="2">The sequence shown here is derived from an EMBL/GenBank/DDBJ whole genome shotgun (WGS) entry which is preliminary data.</text>
</comment>
<feature type="domain" description="HTH cro/C1-type" evidence="1">
    <location>
        <begin position="6"/>
        <end position="53"/>
    </location>
</feature>
<dbReference type="GO" id="GO:0003677">
    <property type="term" value="F:DNA binding"/>
    <property type="evidence" value="ECO:0007669"/>
    <property type="project" value="InterPro"/>
</dbReference>
<dbReference type="EMBL" id="BMQL01000062">
    <property type="protein sequence ID" value="GGR34096.1"/>
    <property type="molecule type" value="Genomic_DNA"/>
</dbReference>
<dbReference type="Proteomes" id="UP000603865">
    <property type="component" value="Unassembled WGS sequence"/>
</dbReference>
<sequence length="74" mass="8378">MEVRWKIKEFLEQNGKTPYALWKASGLSRTTVYAITGGQMDGVQFETMGKLMHGLETIMGKQIELTDVLEVVRS</sequence>
<gene>
    <name evidence="2" type="ORF">GCM10008957_50380</name>
</gene>
<dbReference type="SUPFAM" id="SSF47413">
    <property type="entry name" value="lambda repressor-like DNA-binding domains"/>
    <property type="match status" value="1"/>
</dbReference>
<name>A0A918CP92_9DEIO</name>
<evidence type="ECO:0000313" key="2">
    <source>
        <dbReference type="EMBL" id="GGR34096.1"/>
    </source>
</evidence>
<evidence type="ECO:0000259" key="1">
    <source>
        <dbReference type="Pfam" id="PF13443"/>
    </source>
</evidence>
<dbReference type="Gene3D" id="1.10.260.40">
    <property type="entry name" value="lambda repressor-like DNA-binding domains"/>
    <property type="match status" value="1"/>
</dbReference>
<evidence type="ECO:0000313" key="3">
    <source>
        <dbReference type="Proteomes" id="UP000603865"/>
    </source>
</evidence>